<comment type="cofactor">
    <cofactor evidence="13">
        <name>Zn(2+)</name>
        <dbReference type="ChEBI" id="CHEBI:29105"/>
    </cofactor>
    <text evidence="13">Binds 2 Zn(2+) ions per subunit. It is not clear if Zn(2+) or Mg(2+) is physiologically important.</text>
</comment>
<dbReference type="Pfam" id="PF17770">
    <property type="entry name" value="RNase_J_C"/>
    <property type="match status" value="1"/>
</dbReference>
<protein>
    <recommendedName>
        <fullName evidence="10">Ribonuclease J</fullName>
        <shortName evidence="10">RNase J</shortName>
        <ecNumber evidence="10">3.1.-.-</ecNumber>
    </recommendedName>
</protein>
<dbReference type="Gene3D" id="3.60.15.10">
    <property type="entry name" value="Ribonuclease Z/Hydroxyacylglutathione hydrolase-like"/>
    <property type="match status" value="1"/>
</dbReference>
<feature type="binding site" evidence="10 12">
    <location>
        <begin position="366"/>
        <end position="370"/>
    </location>
    <ligand>
        <name>substrate</name>
    </ligand>
</feature>
<feature type="binding site" evidence="13">
    <location>
        <position position="52"/>
    </location>
    <ligand>
        <name>Ca(2+)</name>
        <dbReference type="ChEBI" id="CHEBI:29108"/>
    </ligand>
</feature>
<evidence type="ECO:0000256" key="11">
    <source>
        <dbReference type="PIRSR" id="PIRSR004803-1"/>
    </source>
</evidence>
<comment type="subunit">
    <text evidence="10">Homodimer, may be a subunit of the RNA degradosome.</text>
</comment>
<evidence type="ECO:0000256" key="6">
    <source>
        <dbReference type="ARBA" id="ARBA00022801"/>
    </source>
</evidence>
<dbReference type="Proteomes" id="UP000230956">
    <property type="component" value="Unassembled WGS sequence"/>
</dbReference>
<comment type="subcellular location">
    <subcellularLocation>
        <location evidence="1 10">Cytoplasm</location>
    </subcellularLocation>
</comment>
<evidence type="ECO:0000256" key="7">
    <source>
        <dbReference type="ARBA" id="ARBA00022833"/>
    </source>
</evidence>
<dbReference type="RefSeq" id="WP_286677410.1">
    <property type="nucleotide sequence ID" value="NZ_MNXI01000004.1"/>
</dbReference>
<feature type="binding site" evidence="13">
    <location>
        <position position="143"/>
    </location>
    <ligand>
        <name>Zn(2+)</name>
        <dbReference type="ChEBI" id="CHEBI:29105"/>
        <label>1</label>
        <note>catalytic</note>
    </ligand>
</feature>
<evidence type="ECO:0000256" key="8">
    <source>
        <dbReference type="ARBA" id="ARBA00022839"/>
    </source>
</evidence>
<dbReference type="GO" id="GO:0005737">
    <property type="term" value="C:cytoplasm"/>
    <property type="evidence" value="ECO:0007669"/>
    <property type="project" value="UniProtKB-SubCell"/>
</dbReference>
<feature type="binding site" evidence="13">
    <location>
        <position position="75"/>
    </location>
    <ligand>
        <name>Zn(2+)</name>
        <dbReference type="ChEBI" id="CHEBI:29105"/>
        <label>1</label>
        <note>catalytic</note>
    </ligand>
</feature>
<evidence type="ECO:0000256" key="2">
    <source>
        <dbReference type="ARBA" id="ARBA00022490"/>
    </source>
</evidence>
<keyword evidence="2 10" id="KW-0963">Cytoplasm</keyword>
<keyword evidence="9 10" id="KW-0694">RNA-binding</keyword>
<feature type="binding site" evidence="13">
    <location>
        <position position="392"/>
    </location>
    <ligand>
        <name>Zn(2+)</name>
        <dbReference type="ChEBI" id="CHEBI:29105"/>
        <label>1</label>
        <note>catalytic</note>
    </ligand>
</feature>
<dbReference type="InterPro" id="IPR041636">
    <property type="entry name" value="RNase_J_C"/>
</dbReference>
<dbReference type="PIRSF" id="PIRSF004803">
    <property type="entry name" value="RnjA"/>
    <property type="match status" value="1"/>
</dbReference>
<keyword evidence="8 10" id="KW-0269">Exonuclease</keyword>
<dbReference type="GO" id="GO:0004521">
    <property type="term" value="F:RNA endonuclease activity"/>
    <property type="evidence" value="ECO:0007669"/>
    <property type="project" value="UniProtKB-UniRule"/>
</dbReference>
<dbReference type="SUPFAM" id="SSF56281">
    <property type="entry name" value="Metallo-hydrolase/oxidoreductase"/>
    <property type="match status" value="1"/>
</dbReference>
<comment type="cofactor">
    <cofactor evidence="13">
        <name>Ca(2+)</name>
        <dbReference type="ChEBI" id="CHEBI:29108"/>
    </cofactor>
    <text evidence="13">Binds 1 Ca(2+) cation per subunit. Seen in 1 crystal structure, it is not clear if it is physiologically important.</text>
</comment>
<feature type="binding site" evidence="13">
    <location>
        <position position="79"/>
    </location>
    <ligand>
        <name>Zn(2+)</name>
        <dbReference type="ChEBI" id="CHEBI:29105"/>
        <label>2</label>
        <note>catalytic</note>
    </ligand>
</feature>
<dbReference type="GO" id="GO:0004534">
    <property type="term" value="F:5'-3' RNA exonuclease activity"/>
    <property type="evidence" value="ECO:0007669"/>
    <property type="project" value="UniProtKB-UniRule"/>
</dbReference>
<dbReference type="PROSITE" id="PS01292">
    <property type="entry name" value="UPF0036"/>
    <property type="match status" value="1"/>
</dbReference>
<evidence type="ECO:0000256" key="9">
    <source>
        <dbReference type="ARBA" id="ARBA00022884"/>
    </source>
</evidence>
<evidence type="ECO:0000256" key="5">
    <source>
        <dbReference type="ARBA" id="ARBA00022759"/>
    </source>
</evidence>
<comment type="similarity">
    <text evidence="10">Belongs to the metallo-beta-lactamase superfamily. RNA-metabolizing metallo-beta-lactamase-like family. Bacterial RNase J subfamily.</text>
</comment>
<comment type="caution">
    <text evidence="15">The sequence shown here is derived from an EMBL/GenBank/DDBJ whole genome shotgun (WGS) entry which is preliminary data.</text>
</comment>
<keyword evidence="6 10" id="KW-0378">Hydrolase</keyword>
<sequence length="558" mass="61516">MAKNNNKAKLRLIPLGGLGEVGKNMFVIEYGDDMIVIDAGLMFPEDEMLGIDLVLPDFTYLKKNRNKLRAVVLTHGHEDHVGALPYLLKEIDTKVYGTRLTLGLVKVRLEEYHLLGSTKLIEIHPNNPVNIGCFRLEFFRTSHSIPDGIGIAIHTPIGLVLHSGDFKLDQTPIDGNTIEFDKLSSFREKGILALLSDSTNAESEGFTPSERVVGDGLRRIFDKAKGRIIVASFASHIHRIQQVIDTAHKYGRKIVITGRSMVNNVEIAEQLGYLKVPKKIVIHPAEMKRHSPKQICVLSTGSQGEPLSALARMANHEHKWVEIEDGDTVIISASAVPGNEKSIFQTIDRLFKCGADVYYGSISGVHVSGHGAQEELKLLINLAKPKYFVPIHGEYRHLKHHAALALELGIPRDHIFIASNGDVIEFDGNGSAKMKERVTAGVILVDGLGVGDIGDVVLRDRQQLASDGILIVVVTVDKQTGTIVGSPDLVTRGFVYVKESGELLDEARDRVVATLERTAADAITDWAVLKADVRRALSSYIYDKIKRRPMIMPIIVEV</sequence>
<feature type="binding site" evidence="13">
    <location>
        <position position="80"/>
    </location>
    <ligand>
        <name>Zn(2+)</name>
        <dbReference type="ChEBI" id="CHEBI:29105"/>
        <label>1</label>
        <note>catalytic</note>
    </ligand>
</feature>
<evidence type="ECO:0000313" key="16">
    <source>
        <dbReference type="Proteomes" id="UP000230956"/>
    </source>
</evidence>
<evidence type="ECO:0000259" key="14">
    <source>
        <dbReference type="SMART" id="SM00849"/>
    </source>
</evidence>
<dbReference type="EC" id="3.1.-.-" evidence="10"/>
<feature type="domain" description="Metallo-beta-lactamase" evidence="14">
    <location>
        <begin position="22"/>
        <end position="217"/>
    </location>
</feature>
<feature type="binding site" evidence="12">
    <location>
        <begin position="234"/>
        <end position="236"/>
    </location>
    <ligand>
        <name>substrate</name>
    </ligand>
</feature>
<dbReference type="Gene3D" id="3.40.50.10710">
    <property type="entry name" value="Metallo-hydrolase/oxidoreductase"/>
    <property type="match status" value="1"/>
</dbReference>
<evidence type="ECO:0000256" key="12">
    <source>
        <dbReference type="PIRSR" id="PIRSR004803-2"/>
    </source>
</evidence>
<dbReference type="PANTHER" id="PTHR43694:SF1">
    <property type="entry name" value="RIBONUCLEASE J"/>
    <property type="match status" value="1"/>
</dbReference>
<dbReference type="PANTHER" id="PTHR43694">
    <property type="entry name" value="RIBONUCLEASE J"/>
    <property type="match status" value="1"/>
</dbReference>
<evidence type="ECO:0000256" key="13">
    <source>
        <dbReference type="PIRSR" id="PIRSR004803-3"/>
    </source>
</evidence>
<dbReference type="Pfam" id="PF00753">
    <property type="entry name" value="Lactamase_B"/>
    <property type="match status" value="1"/>
</dbReference>
<feature type="binding site" evidence="13">
    <location>
        <position position="50"/>
    </location>
    <ligand>
        <name>Ca(2+)</name>
        <dbReference type="ChEBI" id="CHEBI:29108"/>
    </ligand>
</feature>
<keyword evidence="13" id="KW-0106">Calcium</keyword>
<comment type="function">
    <text evidence="10">An RNase that has 5'-3' exonuclease and possibly endonuclease activity. Involved in maturation of rRNA and in some organisms also mRNA maturation and/or decay.</text>
</comment>
<dbReference type="InterPro" id="IPR001587">
    <property type="entry name" value="RNase_J_CS"/>
</dbReference>
<dbReference type="AlphaFoldDB" id="A0A2M7T7A8"/>
<dbReference type="EMBL" id="PFNG01000164">
    <property type="protein sequence ID" value="PIZ37806.1"/>
    <property type="molecule type" value="Genomic_DNA"/>
</dbReference>
<organism evidence="15 16">
    <name type="scientific">Candidatus Aquicultor secundus</name>
    <dbReference type="NCBI Taxonomy" id="1973895"/>
    <lineage>
        <taxon>Bacteria</taxon>
        <taxon>Bacillati</taxon>
        <taxon>Actinomycetota</taxon>
        <taxon>Candidatus Aquicultoria</taxon>
        <taxon>Candidatus Aquicultorales</taxon>
        <taxon>Candidatus Aquicultoraceae</taxon>
        <taxon>Candidatus Aquicultor</taxon>
    </lineage>
</organism>
<dbReference type="GO" id="GO:0003723">
    <property type="term" value="F:RNA binding"/>
    <property type="evidence" value="ECO:0007669"/>
    <property type="project" value="UniProtKB-UniRule"/>
</dbReference>
<evidence type="ECO:0000256" key="4">
    <source>
        <dbReference type="ARBA" id="ARBA00022723"/>
    </source>
</evidence>
<dbReference type="InterPro" id="IPR055132">
    <property type="entry name" value="RNase_J_b_CASP"/>
</dbReference>
<keyword evidence="7 13" id="KW-0862">Zinc</keyword>
<keyword evidence="3 10" id="KW-0540">Nuclease</keyword>
<evidence type="ECO:0000256" key="1">
    <source>
        <dbReference type="ARBA" id="ARBA00004496"/>
    </source>
</evidence>
<dbReference type="HAMAP" id="MF_01491">
    <property type="entry name" value="RNase_J_bact"/>
    <property type="match status" value="1"/>
</dbReference>
<evidence type="ECO:0000256" key="10">
    <source>
        <dbReference type="HAMAP-Rule" id="MF_01491"/>
    </source>
</evidence>
<dbReference type="InterPro" id="IPR004613">
    <property type="entry name" value="RNase_J"/>
</dbReference>
<feature type="binding site" evidence="13">
    <location>
        <position position="446"/>
    </location>
    <ligand>
        <name>Ca(2+)</name>
        <dbReference type="ChEBI" id="CHEBI:29108"/>
    </ligand>
</feature>
<evidence type="ECO:0000313" key="15">
    <source>
        <dbReference type="EMBL" id="PIZ37806.1"/>
    </source>
</evidence>
<feature type="active site" description="Proton acceptor" evidence="11">
    <location>
        <position position="370"/>
    </location>
</feature>
<keyword evidence="10" id="KW-0698">rRNA processing</keyword>
<dbReference type="SMART" id="SM00849">
    <property type="entry name" value="Lactamase_B"/>
    <property type="match status" value="1"/>
</dbReference>
<dbReference type="GO" id="GO:0006364">
    <property type="term" value="P:rRNA processing"/>
    <property type="evidence" value="ECO:0007669"/>
    <property type="project" value="UniProtKB-UniRule"/>
</dbReference>
<feature type="binding site" evidence="13">
    <location>
        <position position="77"/>
    </location>
    <ligand>
        <name>Zn(2+)</name>
        <dbReference type="ChEBI" id="CHEBI:29105"/>
        <label>1</label>
        <note>catalytic</note>
    </ligand>
</feature>
<name>A0A2M7T7A8_9ACTN</name>
<dbReference type="InterPro" id="IPR011108">
    <property type="entry name" value="RMMBL"/>
</dbReference>
<dbReference type="Pfam" id="PF22505">
    <property type="entry name" value="RNase_J_b_CASP"/>
    <property type="match status" value="1"/>
</dbReference>
<dbReference type="GO" id="GO:0008270">
    <property type="term" value="F:zinc ion binding"/>
    <property type="evidence" value="ECO:0007669"/>
    <property type="project" value="InterPro"/>
</dbReference>
<dbReference type="NCBIfam" id="TIGR00649">
    <property type="entry name" value="MG423"/>
    <property type="match status" value="1"/>
</dbReference>
<dbReference type="Gene3D" id="3.10.20.580">
    <property type="match status" value="1"/>
</dbReference>
<accession>A0A2M7T7A8</accession>
<keyword evidence="5 10" id="KW-0255">Endonuclease</keyword>
<proteinExistence type="inferred from homology"/>
<feature type="binding site" evidence="13">
    <location>
        <position position="165"/>
    </location>
    <ligand>
        <name>Zn(2+)</name>
        <dbReference type="ChEBI" id="CHEBI:29105"/>
        <label>1</label>
        <note>catalytic</note>
    </ligand>
</feature>
<reference evidence="16" key="1">
    <citation type="submission" date="2017-09" db="EMBL/GenBank/DDBJ databases">
        <title>Depth-based differentiation of microbial function through sediment-hosted aquifers and enrichment of novel symbionts in the deep terrestrial subsurface.</title>
        <authorList>
            <person name="Probst A.J."/>
            <person name="Ladd B."/>
            <person name="Jarett J.K."/>
            <person name="Geller-Mcgrath D.E."/>
            <person name="Sieber C.M.K."/>
            <person name="Emerson J.B."/>
            <person name="Anantharaman K."/>
            <person name="Thomas B.C."/>
            <person name="Malmstrom R."/>
            <person name="Stieglmeier M."/>
            <person name="Klingl A."/>
            <person name="Woyke T."/>
            <person name="Ryan C.M."/>
            <person name="Banfield J.F."/>
        </authorList>
    </citation>
    <scope>NUCLEOTIDE SEQUENCE [LARGE SCALE GENOMIC DNA]</scope>
</reference>
<keyword evidence="4 13" id="KW-0479">Metal-binding</keyword>
<dbReference type="InterPro" id="IPR042173">
    <property type="entry name" value="RNase_J_2"/>
</dbReference>
<dbReference type="FunFam" id="3.10.20.580:FF:000001">
    <property type="entry name" value="Ribonuclease J"/>
    <property type="match status" value="1"/>
</dbReference>
<dbReference type="CDD" id="cd07714">
    <property type="entry name" value="RNaseJ_MBL-fold"/>
    <property type="match status" value="1"/>
</dbReference>
<evidence type="ECO:0000256" key="3">
    <source>
        <dbReference type="ARBA" id="ARBA00022722"/>
    </source>
</evidence>
<dbReference type="InterPro" id="IPR030854">
    <property type="entry name" value="RNase_J_bac"/>
</dbReference>
<dbReference type="InterPro" id="IPR036866">
    <property type="entry name" value="RibonucZ/Hydroxyglut_hydro"/>
</dbReference>
<gene>
    <name evidence="10" type="primary">rnj</name>
    <name evidence="15" type="ORF">COY37_06865</name>
</gene>
<dbReference type="Pfam" id="PF07521">
    <property type="entry name" value="RMMBL"/>
    <property type="match status" value="1"/>
</dbReference>
<feature type="active site" description="Proton donor" evidence="11">
    <location>
        <position position="197"/>
    </location>
</feature>
<dbReference type="InterPro" id="IPR001279">
    <property type="entry name" value="Metallo-B-lactamas"/>
</dbReference>